<feature type="region of interest" description="Disordered" evidence="8">
    <location>
        <begin position="1"/>
        <end position="21"/>
    </location>
</feature>
<evidence type="ECO:0000256" key="1">
    <source>
        <dbReference type="ARBA" id="ARBA00004123"/>
    </source>
</evidence>
<dbReference type="InterPro" id="IPR015418">
    <property type="entry name" value="Eaf6"/>
</dbReference>
<dbReference type="PANTHER" id="PTHR13476">
    <property type="entry name" value="CHROMATIN MODIFICATION-RELATED PROTEIN MEAF6"/>
    <property type="match status" value="1"/>
</dbReference>
<comment type="caution">
    <text evidence="9">The sequence shown here is derived from an EMBL/GenBank/DDBJ whole genome shotgun (WGS) entry which is preliminary data.</text>
</comment>
<evidence type="ECO:0000313" key="9">
    <source>
        <dbReference type="EMBL" id="KAA6400088.1"/>
    </source>
</evidence>
<evidence type="ECO:0000313" key="10">
    <source>
        <dbReference type="Proteomes" id="UP000324800"/>
    </source>
</evidence>
<keyword evidence="3" id="KW-0156">Chromatin regulator</keyword>
<protein>
    <recommendedName>
        <fullName evidence="11">Chromatin modification-related protein EAF6</fullName>
    </recommendedName>
</protein>
<dbReference type="EMBL" id="SNRW01000623">
    <property type="protein sequence ID" value="KAA6400088.1"/>
    <property type="molecule type" value="Genomic_DNA"/>
</dbReference>
<evidence type="ECO:0000256" key="7">
    <source>
        <dbReference type="ARBA" id="ARBA00023242"/>
    </source>
</evidence>
<comment type="subcellular location">
    <subcellularLocation>
        <location evidence="1">Nucleus</location>
    </subcellularLocation>
</comment>
<evidence type="ECO:0000256" key="8">
    <source>
        <dbReference type="SAM" id="MobiDB-lite"/>
    </source>
</evidence>
<evidence type="ECO:0000256" key="6">
    <source>
        <dbReference type="ARBA" id="ARBA00023163"/>
    </source>
</evidence>
<evidence type="ECO:0000256" key="4">
    <source>
        <dbReference type="ARBA" id="ARBA00023015"/>
    </source>
</evidence>
<keyword evidence="5" id="KW-0175">Coiled coil</keyword>
<keyword evidence="7" id="KW-0539">Nucleus</keyword>
<evidence type="ECO:0000256" key="2">
    <source>
        <dbReference type="ARBA" id="ARBA00010916"/>
    </source>
</evidence>
<dbReference type="GO" id="GO:0006325">
    <property type="term" value="P:chromatin organization"/>
    <property type="evidence" value="ECO:0007669"/>
    <property type="project" value="UniProtKB-KW"/>
</dbReference>
<evidence type="ECO:0008006" key="11">
    <source>
        <dbReference type="Google" id="ProtNLM"/>
    </source>
</evidence>
<keyword evidence="6" id="KW-0804">Transcription</keyword>
<evidence type="ECO:0000256" key="3">
    <source>
        <dbReference type="ARBA" id="ARBA00022853"/>
    </source>
</evidence>
<sequence length="164" mass="18918">MSTDHPPKPTPKARANDVQEELKHVREQIEKHQHAQEKTRQAIIHIENNIYKHEMEYLQNTAQTGNFARGFQGYRQSGQPLQAQFKPTDRICSLSSFSSPAQVEVQDDAFLSLLDWCASTGMGNQFMSNYNGYNDIFRELYETTTQGKEREYSGAQQRSKSRQN</sequence>
<dbReference type="Pfam" id="PF09340">
    <property type="entry name" value="NuA4"/>
    <property type="match status" value="1"/>
</dbReference>
<keyword evidence="4" id="KW-0805">Transcription regulation</keyword>
<dbReference type="OrthoDB" id="440324at2759"/>
<dbReference type="GO" id="GO:0000123">
    <property type="term" value="C:histone acetyltransferase complex"/>
    <property type="evidence" value="ECO:0007669"/>
    <property type="project" value="InterPro"/>
</dbReference>
<dbReference type="GO" id="GO:0005634">
    <property type="term" value="C:nucleus"/>
    <property type="evidence" value="ECO:0007669"/>
    <property type="project" value="UniProtKB-SubCell"/>
</dbReference>
<name>A0A5J4WYB1_9EUKA</name>
<comment type="similarity">
    <text evidence="2">Belongs to the EAF6 family.</text>
</comment>
<evidence type="ECO:0000256" key="5">
    <source>
        <dbReference type="ARBA" id="ARBA00023054"/>
    </source>
</evidence>
<proteinExistence type="inferred from homology"/>
<accession>A0A5J4WYB1</accession>
<reference evidence="9 10" key="1">
    <citation type="submission" date="2019-03" db="EMBL/GenBank/DDBJ databases">
        <title>Single cell metagenomics reveals metabolic interactions within the superorganism composed of flagellate Streblomastix strix and complex community of Bacteroidetes bacteria on its surface.</title>
        <authorList>
            <person name="Treitli S.C."/>
            <person name="Kolisko M."/>
            <person name="Husnik F."/>
            <person name="Keeling P."/>
            <person name="Hampl V."/>
        </authorList>
    </citation>
    <scope>NUCLEOTIDE SEQUENCE [LARGE SCALE GENOMIC DNA]</scope>
    <source>
        <strain evidence="9">ST1C</strain>
    </source>
</reference>
<dbReference type="AlphaFoldDB" id="A0A5J4WYB1"/>
<gene>
    <name evidence="9" type="ORF">EZS28_004382</name>
</gene>
<dbReference type="Proteomes" id="UP000324800">
    <property type="component" value="Unassembled WGS sequence"/>
</dbReference>
<organism evidence="9 10">
    <name type="scientific">Streblomastix strix</name>
    <dbReference type="NCBI Taxonomy" id="222440"/>
    <lineage>
        <taxon>Eukaryota</taxon>
        <taxon>Metamonada</taxon>
        <taxon>Preaxostyla</taxon>
        <taxon>Oxymonadida</taxon>
        <taxon>Streblomastigidae</taxon>
        <taxon>Streblomastix</taxon>
    </lineage>
</organism>